<evidence type="ECO:0000313" key="4">
    <source>
        <dbReference type="Proteomes" id="UP000276178"/>
    </source>
</evidence>
<name>A0A3M8AHB5_9BACL</name>
<sequence>MNQYKCHSLKIVLPVVFAVSVLAVPFVDELSTVSAAKTDSEAPAEKIPETMEPGTIITFDENNKMIVHPYEYKEEAERPRAKAVQKQKPDKEEKAVLAHIEQERVSLPVYYDTEPELPAPHPGMTVYYDGMGYPTKIVAADGKLVDYDSASIGTSNAKALSTSHAAAAGWTPPKNGEYVYGKNNENKITITDNYVMGEGWVTWYDGEGKTGSDNKKLKNNNCATKMKYDRPPYNTEIRVRNLENDIVKETYKGDIGGLPHAVLDIMPDFMEQEFETKVDKKKGTGRFKGRTYHEK</sequence>
<organism evidence="3 4">
    <name type="scientific">Brevibacillus agri</name>
    <dbReference type="NCBI Taxonomy" id="51101"/>
    <lineage>
        <taxon>Bacteria</taxon>
        <taxon>Bacillati</taxon>
        <taxon>Bacillota</taxon>
        <taxon>Bacilli</taxon>
        <taxon>Bacillales</taxon>
        <taxon>Paenibacillaceae</taxon>
        <taxon>Brevibacillus</taxon>
    </lineage>
</organism>
<accession>A0A3M8AHB5</accession>
<dbReference type="OrthoDB" id="2917841at2"/>
<evidence type="ECO:0000313" key="3">
    <source>
        <dbReference type="EMBL" id="RNB50540.1"/>
    </source>
</evidence>
<keyword evidence="1" id="KW-0732">Signal</keyword>
<reference evidence="2 5" key="2">
    <citation type="submission" date="2019-06" db="EMBL/GenBank/DDBJ databases">
        <title>Whole genome shotgun sequence of Brevibacillus agri NBRC 15538.</title>
        <authorList>
            <person name="Hosoyama A."/>
            <person name="Uohara A."/>
            <person name="Ohji S."/>
            <person name="Ichikawa N."/>
        </authorList>
    </citation>
    <scope>NUCLEOTIDE SEQUENCE [LARGE SCALE GENOMIC DNA]</scope>
    <source>
        <strain evidence="2 5">NBRC 15538</strain>
    </source>
</reference>
<dbReference type="EMBL" id="RHHN01000068">
    <property type="protein sequence ID" value="RNB50540.1"/>
    <property type="molecule type" value="Genomic_DNA"/>
</dbReference>
<keyword evidence="5" id="KW-1185">Reference proteome</keyword>
<comment type="caution">
    <text evidence="3">The sequence shown here is derived from an EMBL/GenBank/DDBJ whole genome shotgun (WGS) entry which is preliminary data.</text>
</comment>
<reference evidence="3 4" key="1">
    <citation type="submission" date="2018-10" db="EMBL/GenBank/DDBJ databases">
        <title>Phylogenomics of Brevibacillus.</title>
        <authorList>
            <person name="Dunlap C."/>
        </authorList>
    </citation>
    <scope>NUCLEOTIDE SEQUENCE [LARGE SCALE GENOMIC DNA]</scope>
    <source>
        <strain evidence="3 4">NRRL NRS 1219</strain>
    </source>
</reference>
<protein>
    <submittedName>
        <fullName evidence="3">Uncharacterized protein</fullName>
    </submittedName>
</protein>
<dbReference type="GeneID" id="82810310"/>
<gene>
    <name evidence="2" type="ORF">BAG01nite_29390</name>
    <name evidence="3" type="ORF">EB820_21280</name>
</gene>
<dbReference type="AlphaFoldDB" id="A0A3M8AHB5"/>
<feature type="signal peptide" evidence="1">
    <location>
        <begin position="1"/>
        <end position="23"/>
    </location>
</feature>
<dbReference type="EMBL" id="BJOD01000029">
    <property type="protein sequence ID" value="GED26837.1"/>
    <property type="molecule type" value="Genomic_DNA"/>
</dbReference>
<evidence type="ECO:0000313" key="5">
    <source>
        <dbReference type="Proteomes" id="UP000317180"/>
    </source>
</evidence>
<dbReference type="Proteomes" id="UP000317180">
    <property type="component" value="Unassembled WGS sequence"/>
</dbReference>
<proteinExistence type="predicted"/>
<dbReference type="Proteomes" id="UP000276178">
    <property type="component" value="Unassembled WGS sequence"/>
</dbReference>
<evidence type="ECO:0000313" key="2">
    <source>
        <dbReference type="EMBL" id="GED26837.1"/>
    </source>
</evidence>
<feature type="chain" id="PRO_5039516065" evidence="1">
    <location>
        <begin position="24"/>
        <end position="295"/>
    </location>
</feature>
<dbReference type="RefSeq" id="WP_051353959.1">
    <property type="nucleotide sequence ID" value="NZ_BJOD01000029.1"/>
</dbReference>
<evidence type="ECO:0000256" key="1">
    <source>
        <dbReference type="SAM" id="SignalP"/>
    </source>
</evidence>